<proteinExistence type="inferred from homology"/>
<dbReference type="Pfam" id="PF20266">
    <property type="entry name" value="Mab-21_C"/>
    <property type="match status" value="1"/>
</dbReference>
<dbReference type="InterPro" id="IPR046906">
    <property type="entry name" value="Mab-21_HhH/H2TH-like"/>
</dbReference>
<evidence type="ECO:0000256" key="1">
    <source>
        <dbReference type="ARBA" id="ARBA00008307"/>
    </source>
</evidence>
<feature type="domain" description="Mab-21-like HhH/H2TH-like" evidence="4">
    <location>
        <begin position="318"/>
        <end position="389"/>
    </location>
</feature>
<keyword evidence="6" id="KW-1185">Reference proteome</keyword>
<comment type="similarity">
    <text evidence="1">Belongs to the mab-21 family.</text>
</comment>
<keyword evidence="2" id="KW-0802">TPR repeat</keyword>
<dbReference type="SMART" id="SM01265">
    <property type="entry name" value="Mab-21"/>
    <property type="match status" value="1"/>
</dbReference>
<dbReference type="Proteomes" id="UP000242188">
    <property type="component" value="Unassembled WGS sequence"/>
</dbReference>
<name>A0A210QV84_MIZYE</name>
<dbReference type="InterPro" id="IPR019734">
    <property type="entry name" value="TPR_rpt"/>
</dbReference>
<feature type="domain" description="Mab-21-like nucleotidyltransferase" evidence="3">
    <location>
        <begin position="188"/>
        <end position="285"/>
    </location>
</feature>
<feature type="repeat" description="TPR" evidence="2">
    <location>
        <begin position="665"/>
        <end position="698"/>
    </location>
</feature>
<evidence type="ECO:0000259" key="3">
    <source>
        <dbReference type="Pfam" id="PF03281"/>
    </source>
</evidence>
<dbReference type="Pfam" id="PF03281">
    <property type="entry name" value="Mab-21"/>
    <property type="match status" value="1"/>
</dbReference>
<evidence type="ECO:0000313" key="5">
    <source>
        <dbReference type="EMBL" id="OWF52649.1"/>
    </source>
</evidence>
<evidence type="ECO:0000313" key="6">
    <source>
        <dbReference type="Proteomes" id="UP000242188"/>
    </source>
</evidence>
<evidence type="ECO:0000259" key="4">
    <source>
        <dbReference type="Pfam" id="PF20266"/>
    </source>
</evidence>
<gene>
    <name evidence="5" type="ORF">KP79_PYT20894</name>
</gene>
<dbReference type="PANTHER" id="PTHR10656:SF69">
    <property type="entry name" value="MAB-21-LIKE HHH_H2TH-LIKE DOMAIN-CONTAINING PROTEIN"/>
    <property type="match status" value="1"/>
</dbReference>
<dbReference type="EMBL" id="NEDP02001714">
    <property type="protein sequence ID" value="OWF52649.1"/>
    <property type="molecule type" value="Genomic_DNA"/>
</dbReference>
<evidence type="ECO:0000256" key="2">
    <source>
        <dbReference type="PROSITE-ProRule" id="PRU00339"/>
    </source>
</evidence>
<dbReference type="Gene3D" id="1.10.1410.40">
    <property type="match status" value="1"/>
</dbReference>
<protein>
    <submittedName>
        <fullName evidence="5">Cyclic GMP-AMP synthase</fullName>
    </submittedName>
</protein>
<dbReference type="PANTHER" id="PTHR10656">
    <property type="entry name" value="CELL FATE DETERMINING PROTEIN MAB21-RELATED"/>
    <property type="match status" value="1"/>
</dbReference>
<comment type="caution">
    <text evidence="5">The sequence shown here is derived from an EMBL/GenBank/DDBJ whole genome shotgun (WGS) entry which is preliminary data.</text>
</comment>
<dbReference type="InterPro" id="IPR046903">
    <property type="entry name" value="Mab-21-like_nuc_Trfase"/>
</dbReference>
<dbReference type="InterPro" id="IPR024810">
    <property type="entry name" value="MAB21L/cGLR"/>
</dbReference>
<sequence>MSASTFRQINKSTFEHIKYGEPCPLPRVITQMLRESWFYIVQDNISQRLVQYLDDCHGNEEIVKNRRKVKTIREYIEKNSNSGLLNMISGGSIGDGFRIVTSDLDVMHSLETVVVTYPDHMNLIPCNSENKTILLMREAGCRPGYVNLEIFQIGDEEGSNSRFQKAVIPVGDLYVLSSDIYRQETVATISRATGADFVSNGPCTTLFLHGNAISLDLAFSFPCVCWPRVANEWKYRSRLHGWPSQTMIHRIVQGGCHLVPVGDKCSTDTLLQWRISFACAEQLLVHSLTHPQFRVYGLLKYFLYQIKDLLDHIIGDSDILCSYFLKTVIFYAVENSPHLLWDDQNTFICFRFCLSILIVWVKSSYCPNYFIRRNNMFLRKVHGENREKLLHFLIDLYYLNWMCLSIESVNTPNIGVMLQQHQSLKSIQHLECLRDLDLFRECLFRLTPVGNEKKKLYLSMKHLLEAKTDVDEFIAYCVMTTTLYEIACTLFNVYTNIKSNKQKYLALKKCKQLLARQASVCTSPGLMFLATFYYLTGDYKNTIRMCAEMTSTFKLYIGQSITETEESREQYQRFYCGQGYPLHKRFKEGVYSCLCFAQVSPSLCLPHLLPEVFKHIVVTIPPLAYARFLSFLCYHDLGDIRRRDTELTNLRAVNYDPVQGGHEYWIVHTLLGICYQTVGDNRRAIRSFTDSLRSIPDDNAAKERIEALRKSE</sequence>
<reference evidence="5 6" key="1">
    <citation type="journal article" date="2017" name="Nat. Ecol. Evol.">
        <title>Scallop genome provides insights into evolution of bilaterian karyotype and development.</title>
        <authorList>
            <person name="Wang S."/>
            <person name="Zhang J."/>
            <person name="Jiao W."/>
            <person name="Li J."/>
            <person name="Xun X."/>
            <person name="Sun Y."/>
            <person name="Guo X."/>
            <person name="Huan P."/>
            <person name="Dong B."/>
            <person name="Zhang L."/>
            <person name="Hu X."/>
            <person name="Sun X."/>
            <person name="Wang J."/>
            <person name="Zhao C."/>
            <person name="Wang Y."/>
            <person name="Wang D."/>
            <person name="Huang X."/>
            <person name="Wang R."/>
            <person name="Lv J."/>
            <person name="Li Y."/>
            <person name="Zhang Z."/>
            <person name="Liu B."/>
            <person name="Lu W."/>
            <person name="Hui Y."/>
            <person name="Liang J."/>
            <person name="Zhou Z."/>
            <person name="Hou R."/>
            <person name="Li X."/>
            <person name="Liu Y."/>
            <person name="Li H."/>
            <person name="Ning X."/>
            <person name="Lin Y."/>
            <person name="Zhao L."/>
            <person name="Xing Q."/>
            <person name="Dou J."/>
            <person name="Li Y."/>
            <person name="Mao J."/>
            <person name="Guo H."/>
            <person name="Dou H."/>
            <person name="Li T."/>
            <person name="Mu C."/>
            <person name="Jiang W."/>
            <person name="Fu Q."/>
            <person name="Fu X."/>
            <person name="Miao Y."/>
            <person name="Liu J."/>
            <person name="Yu Q."/>
            <person name="Li R."/>
            <person name="Liao H."/>
            <person name="Li X."/>
            <person name="Kong Y."/>
            <person name="Jiang Z."/>
            <person name="Chourrout D."/>
            <person name="Li R."/>
            <person name="Bao Z."/>
        </authorList>
    </citation>
    <scope>NUCLEOTIDE SEQUENCE [LARGE SCALE GENOMIC DNA]</scope>
    <source>
        <strain evidence="5 6">PY_sf001</strain>
    </source>
</reference>
<dbReference type="OrthoDB" id="6048940at2759"/>
<dbReference type="PROSITE" id="PS50005">
    <property type="entry name" value="TPR"/>
    <property type="match status" value="1"/>
</dbReference>
<organism evidence="5 6">
    <name type="scientific">Mizuhopecten yessoensis</name>
    <name type="common">Japanese scallop</name>
    <name type="synonym">Patinopecten yessoensis</name>
    <dbReference type="NCBI Taxonomy" id="6573"/>
    <lineage>
        <taxon>Eukaryota</taxon>
        <taxon>Metazoa</taxon>
        <taxon>Spiralia</taxon>
        <taxon>Lophotrochozoa</taxon>
        <taxon>Mollusca</taxon>
        <taxon>Bivalvia</taxon>
        <taxon>Autobranchia</taxon>
        <taxon>Pteriomorphia</taxon>
        <taxon>Pectinida</taxon>
        <taxon>Pectinoidea</taxon>
        <taxon>Pectinidae</taxon>
        <taxon>Mizuhopecten</taxon>
    </lineage>
</organism>
<accession>A0A210QV84</accession>
<dbReference type="AlphaFoldDB" id="A0A210QV84"/>